<keyword evidence="10 13" id="KW-1133">Transmembrane helix</keyword>
<dbReference type="Proteomes" id="UP001520878">
    <property type="component" value="Unassembled WGS sequence"/>
</dbReference>
<comment type="subcellular location">
    <subcellularLocation>
        <location evidence="2">Membrane</location>
        <topology evidence="2">Multi-pass membrane protein</topology>
    </subcellularLocation>
</comment>
<keyword evidence="6 13" id="KW-0812">Transmembrane</keyword>
<keyword evidence="9" id="KW-0067">ATP-binding</keyword>
<evidence type="ECO:0000256" key="1">
    <source>
        <dbReference type="ARBA" id="ARBA00000085"/>
    </source>
</evidence>
<evidence type="ECO:0000313" key="16">
    <source>
        <dbReference type="Proteomes" id="UP001520878"/>
    </source>
</evidence>
<dbReference type="InterPro" id="IPR004358">
    <property type="entry name" value="Sig_transdc_His_kin-like_C"/>
</dbReference>
<evidence type="ECO:0000256" key="9">
    <source>
        <dbReference type="ARBA" id="ARBA00022840"/>
    </source>
</evidence>
<dbReference type="CDD" id="cd00082">
    <property type="entry name" value="HisKA"/>
    <property type="match status" value="1"/>
</dbReference>
<dbReference type="InterPro" id="IPR003661">
    <property type="entry name" value="HisK_dim/P_dom"/>
</dbReference>
<evidence type="ECO:0000256" key="7">
    <source>
        <dbReference type="ARBA" id="ARBA00022741"/>
    </source>
</evidence>
<dbReference type="Pfam" id="PF00512">
    <property type="entry name" value="HisKA"/>
    <property type="match status" value="1"/>
</dbReference>
<evidence type="ECO:0000256" key="3">
    <source>
        <dbReference type="ARBA" id="ARBA00012438"/>
    </source>
</evidence>
<sequence>MTSIRRYLTLLLVSLLVLITFSAAIQGYRASMQRSAKLFDAELVTLSASLDVLGSDDLQAVIDTHANVALQIWHDTRWALRSKNTSERPIAPFEAGFSEQNFSGQRWRVYVRRGDPQQWYMVAQPLVSRVELAEDMILSAMLPLVISMPFLAVLIYLSVSRGLSPLRALAEQLDNRDVKALDPVRLNNQPAELSPVVDTLNSLFARLARVLSREQQFASNAAHELRTPLSVLKINLHNLRKDAPQQAPLIDKLQHDTDRMIQVVNQLLMLSRTNPDLFAAQLEDVDAQEVAQAVIADLYPQIDQKGQQVELFSVETPLRSNRFLLYTLLQNLIANASKYSPLSATIHVHVSGQDNAVHLCVEDSGPGVPVQKRQDILQRFYRHEQHQQTEGSGLGLAIVQQIVELHHGDILLNTSSLGGLSVHVTLPSQTGAQDAI</sequence>
<keyword evidence="16" id="KW-1185">Reference proteome</keyword>
<feature type="domain" description="Histidine kinase" evidence="14">
    <location>
        <begin position="220"/>
        <end position="430"/>
    </location>
</feature>
<keyword evidence="4" id="KW-0597">Phosphoprotein</keyword>
<dbReference type="SMART" id="SM00387">
    <property type="entry name" value="HATPase_c"/>
    <property type="match status" value="1"/>
</dbReference>
<dbReference type="PANTHER" id="PTHR45436">
    <property type="entry name" value="SENSOR HISTIDINE KINASE YKOH"/>
    <property type="match status" value="1"/>
</dbReference>
<evidence type="ECO:0000259" key="14">
    <source>
        <dbReference type="PROSITE" id="PS50109"/>
    </source>
</evidence>
<dbReference type="SMART" id="SM00388">
    <property type="entry name" value="HisKA"/>
    <property type="match status" value="1"/>
</dbReference>
<dbReference type="InterPro" id="IPR036890">
    <property type="entry name" value="HATPase_C_sf"/>
</dbReference>
<dbReference type="Gene3D" id="1.10.287.130">
    <property type="match status" value="1"/>
</dbReference>
<feature type="transmembrane region" description="Helical" evidence="13">
    <location>
        <begin position="136"/>
        <end position="157"/>
    </location>
</feature>
<dbReference type="InterPro" id="IPR005467">
    <property type="entry name" value="His_kinase_dom"/>
</dbReference>
<evidence type="ECO:0000256" key="6">
    <source>
        <dbReference type="ARBA" id="ARBA00022692"/>
    </source>
</evidence>
<keyword evidence="5" id="KW-0808">Transferase</keyword>
<keyword evidence="12 13" id="KW-0472">Membrane</keyword>
<evidence type="ECO:0000256" key="11">
    <source>
        <dbReference type="ARBA" id="ARBA00023012"/>
    </source>
</evidence>
<dbReference type="PRINTS" id="PR00344">
    <property type="entry name" value="BCTRLSENSOR"/>
</dbReference>
<dbReference type="RefSeq" id="WP_229160998.1">
    <property type="nucleotide sequence ID" value="NZ_JAJEWP010000003.1"/>
</dbReference>
<dbReference type="SUPFAM" id="SSF47384">
    <property type="entry name" value="Homodimeric domain of signal transducing histidine kinase"/>
    <property type="match status" value="1"/>
</dbReference>
<comment type="catalytic activity">
    <reaction evidence="1">
        <text>ATP + protein L-histidine = ADP + protein N-phospho-L-histidine.</text>
        <dbReference type="EC" id="2.7.13.3"/>
    </reaction>
</comment>
<proteinExistence type="predicted"/>
<keyword evidence="7" id="KW-0547">Nucleotide-binding</keyword>
<dbReference type="InterPro" id="IPR050428">
    <property type="entry name" value="TCS_sensor_his_kinase"/>
</dbReference>
<dbReference type="Gene3D" id="3.30.565.10">
    <property type="entry name" value="Histidine kinase-like ATPase, C-terminal domain"/>
    <property type="match status" value="1"/>
</dbReference>
<protein>
    <recommendedName>
        <fullName evidence="3">histidine kinase</fullName>
        <ecNumber evidence="3">2.7.13.3</ecNumber>
    </recommendedName>
</protein>
<comment type="caution">
    <text evidence="15">The sequence shown here is derived from an EMBL/GenBank/DDBJ whole genome shotgun (WGS) entry which is preliminary data.</text>
</comment>
<evidence type="ECO:0000313" key="15">
    <source>
        <dbReference type="EMBL" id="MCC2617088.1"/>
    </source>
</evidence>
<keyword evidence="8 15" id="KW-0418">Kinase</keyword>
<evidence type="ECO:0000256" key="5">
    <source>
        <dbReference type="ARBA" id="ARBA00022679"/>
    </source>
</evidence>
<dbReference type="PANTHER" id="PTHR45436:SF14">
    <property type="entry name" value="SENSOR PROTEIN QSEC"/>
    <property type="match status" value="1"/>
</dbReference>
<keyword evidence="11" id="KW-0902">Two-component regulatory system</keyword>
<evidence type="ECO:0000256" key="12">
    <source>
        <dbReference type="ARBA" id="ARBA00023136"/>
    </source>
</evidence>
<evidence type="ECO:0000256" key="10">
    <source>
        <dbReference type="ARBA" id="ARBA00022989"/>
    </source>
</evidence>
<evidence type="ECO:0000256" key="4">
    <source>
        <dbReference type="ARBA" id="ARBA00022553"/>
    </source>
</evidence>
<dbReference type="GO" id="GO:0016301">
    <property type="term" value="F:kinase activity"/>
    <property type="evidence" value="ECO:0007669"/>
    <property type="project" value="UniProtKB-KW"/>
</dbReference>
<dbReference type="SUPFAM" id="SSF55874">
    <property type="entry name" value="ATPase domain of HSP90 chaperone/DNA topoisomerase II/histidine kinase"/>
    <property type="match status" value="1"/>
</dbReference>
<evidence type="ECO:0000256" key="2">
    <source>
        <dbReference type="ARBA" id="ARBA00004141"/>
    </source>
</evidence>
<dbReference type="InterPro" id="IPR003594">
    <property type="entry name" value="HATPase_dom"/>
</dbReference>
<accession>A0ABS8G9I5</accession>
<name>A0ABS8G9I5_9ALTE</name>
<dbReference type="PROSITE" id="PS50109">
    <property type="entry name" value="HIS_KIN"/>
    <property type="match status" value="1"/>
</dbReference>
<gene>
    <name evidence="15" type="ORF">LJ739_12620</name>
</gene>
<dbReference type="CDD" id="cd00075">
    <property type="entry name" value="HATPase"/>
    <property type="match status" value="1"/>
</dbReference>
<dbReference type="InterPro" id="IPR036097">
    <property type="entry name" value="HisK_dim/P_sf"/>
</dbReference>
<organism evidence="15 16">
    <name type="scientific">Fluctibacter halophilus</name>
    <dbReference type="NCBI Taxonomy" id="226011"/>
    <lineage>
        <taxon>Bacteria</taxon>
        <taxon>Pseudomonadati</taxon>
        <taxon>Pseudomonadota</taxon>
        <taxon>Gammaproteobacteria</taxon>
        <taxon>Alteromonadales</taxon>
        <taxon>Alteromonadaceae</taxon>
        <taxon>Fluctibacter</taxon>
    </lineage>
</organism>
<reference evidence="15 16" key="1">
    <citation type="submission" date="2021-10" db="EMBL/GenBank/DDBJ databases">
        <title>Draft genome of Aestuariibacter halophilus JC2043.</title>
        <authorList>
            <person name="Emsley S.A."/>
            <person name="Pfannmuller K.M."/>
            <person name="Ushijima B."/>
            <person name="Saw J.H."/>
            <person name="Videau P."/>
        </authorList>
    </citation>
    <scope>NUCLEOTIDE SEQUENCE [LARGE SCALE GENOMIC DNA]</scope>
    <source>
        <strain evidence="15 16">JC2043</strain>
    </source>
</reference>
<evidence type="ECO:0000256" key="13">
    <source>
        <dbReference type="SAM" id="Phobius"/>
    </source>
</evidence>
<evidence type="ECO:0000256" key="8">
    <source>
        <dbReference type="ARBA" id="ARBA00022777"/>
    </source>
</evidence>
<dbReference type="Pfam" id="PF02518">
    <property type="entry name" value="HATPase_c"/>
    <property type="match status" value="1"/>
</dbReference>
<dbReference type="EMBL" id="JAJEWP010000003">
    <property type="protein sequence ID" value="MCC2617088.1"/>
    <property type="molecule type" value="Genomic_DNA"/>
</dbReference>
<dbReference type="EC" id="2.7.13.3" evidence="3"/>